<organism evidence="1 2">
    <name type="scientific">Ruminococcus albus 8</name>
    <dbReference type="NCBI Taxonomy" id="246199"/>
    <lineage>
        <taxon>Bacteria</taxon>
        <taxon>Bacillati</taxon>
        <taxon>Bacillota</taxon>
        <taxon>Clostridia</taxon>
        <taxon>Eubacteriales</taxon>
        <taxon>Oscillospiraceae</taxon>
        <taxon>Ruminococcus</taxon>
    </lineage>
</organism>
<evidence type="ECO:0000313" key="2">
    <source>
        <dbReference type="Proteomes" id="UP000004259"/>
    </source>
</evidence>
<gene>
    <name evidence="1" type="ORF">CUS_5420</name>
</gene>
<accession>E9SE01</accession>
<proteinExistence type="predicted"/>
<evidence type="ECO:0000313" key="1">
    <source>
        <dbReference type="EMBL" id="EGC02475.1"/>
    </source>
</evidence>
<dbReference type="AlphaFoldDB" id="E9SE01"/>
<dbReference type="Proteomes" id="UP000004259">
    <property type="component" value="Unassembled WGS sequence"/>
</dbReference>
<comment type="caution">
    <text evidence="1">The sequence shown here is derived from an EMBL/GenBank/DDBJ whole genome shotgun (WGS) entry which is preliminary data.</text>
</comment>
<reference evidence="1 2" key="1">
    <citation type="submission" date="2011-02" db="EMBL/GenBank/DDBJ databases">
        <authorList>
            <person name="Nelson K.E."/>
            <person name="Sutton G."/>
            <person name="Torralba M."/>
            <person name="Durkin S."/>
            <person name="Harkins D."/>
            <person name="Montgomery R."/>
            <person name="Ziemer C."/>
            <person name="Klaassens E."/>
            <person name="Ocuiv P."/>
            <person name="Morrison M."/>
        </authorList>
    </citation>
    <scope>NUCLEOTIDE SEQUENCE [LARGE SCALE GENOMIC DNA]</scope>
    <source>
        <strain evidence="1 2">8</strain>
    </source>
</reference>
<keyword evidence="2" id="KW-1185">Reference proteome</keyword>
<name>E9SE01_RUMAL</name>
<dbReference type="EMBL" id="ADKM02000093">
    <property type="protein sequence ID" value="EGC02475.1"/>
    <property type="molecule type" value="Genomic_DNA"/>
</dbReference>
<dbReference type="STRING" id="246199.CUS_5420"/>
<protein>
    <submittedName>
        <fullName evidence="1">Uncharacterized protein</fullName>
    </submittedName>
</protein>
<sequence length="76" mass="8564">MSFTIILQYLSEIFFKPDVFVVAGAISVTATDKDPVKKITLSDTPRASVSRKSLPLQADFFDRVRAYEIKTGYFDP</sequence>